<dbReference type="EMBL" id="HBIJ01020381">
    <property type="protein sequence ID" value="CAE0372557.1"/>
    <property type="molecule type" value="Transcribed_RNA"/>
</dbReference>
<organism evidence="1">
    <name type="scientific">Aureoumbra lagunensis</name>
    <dbReference type="NCBI Taxonomy" id="44058"/>
    <lineage>
        <taxon>Eukaryota</taxon>
        <taxon>Sar</taxon>
        <taxon>Stramenopiles</taxon>
        <taxon>Ochrophyta</taxon>
        <taxon>Pelagophyceae</taxon>
        <taxon>Pelagomonadales</taxon>
        <taxon>Aureoumbra</taxon>
    </lineage>
</organism>
<evidence type="ECO:0000313" key="1">
    <source>
        <dbReference type="EMBL" id="CAE0372557.1"/>
    </source>
</evidence>
<sequence length="227" mass="25203">MTNVEGRMTKVEGRIDDTENAIKEVRHYAENIDANLVKLKKQLRTHFKRKAAASSASAFLNIVTLGMASGIGSTVSALCDSVFSKVVDFTDTKHVFKAIRSQNNSSPAGSELAQAFTQGKIEAWIDKPLAEIIQEPEALAATLGDAKTTFTQLKEDLDLDDDDFMDTLQCLFNTNFTDISPDAENICHNLVDARGKGNIKYIQWKLFYDTWSHSGLSMPEYLQSKNT</sequence>
<protein>
    <submittedName>
        <fullName evidence="1">Uncharacterized protein</fullName>
    </submittedName>
</protein>
<dbReference type="AlphaFoldDB" id="A0A7S3NQE7"/>
<gene>
    <name evidence="1" type="ORF">ALAG00032_LOCUS13341</name>
</gene>
<proteinExistence type="predicted"/>
<name>A0A7S3NQE7_9STRA</name>
<accession>A0A7S3NQE7</accession>
<reference evidence="1" key="1">
    <citation type="submission" date="2021-01" db="EMBL/GenBank/DDBJ databases">
        <authorList>
            <person name="Corre E."/>
            <person name="Pelletier E."/>
            <person name="Niang G."/>
            <person name="Scheremetjew M."/>
            <person name="Finn R."/>
            <person name="Kale V."/>
            <person name="Holt S."/>
            <person name="Cochrane G."/>
            <person name="Meng A."/>
            <person name="Brown T."/>
            <person name="Cohen L."/>
        </authorList>
    </citation>
    <scope>NUCLEOTIDE SEQUENCE</scope>
    <source>
        <strain evidence="1">CCMP1510</strain>
    </source>
</reference>